<dbReference type="Proteomes" id="UP000015480">
    <property type="component" value="Plasmid pAMI1"/>
</dbReference>
<organism evidence="6 7">
    <name type="scientific">Paracoccus aminophilus JCM 7686</name>
    <dbReference type="NCBI Taxonomy" id="1367847"/>
    <lineage>
        <taxon>Bacteria</taxon>
        <taxon>Pseudomonadati</taxon>
        <taxon>Pseudomonadota</taxon>
        <taxon>Alphaproteobacteria</taxon>
        <taxon>Rhodobacterales</taxon>
        <taxon>Paracoccaceae</taxon>
        <taxon>Paracoccus</taxon>
    </lineage>
</organism>
<dbReference type="InterPro" id="IPR051455">
    <property type="entry name" value="Bact_solute-bind_prot3"/>
</dbReference>
<evidence type="ECO:0000256" key="4">
    <source>
        <dbReference type="SAM" id="SignalP"/>
    </source>
</evidence>
<dbReference type="SUPFAM" id="SSF53850">
    <property type="entry name" value="Periplasmic binding protein-like II"/>
    <property type="match status" value="1"/>
</dbReference>
<feature type="domain" description="Solute-binding protein family 3/N-terminal" evidence="5">
    <location>
        <begin position="36"/>
        <end position="260"/>
    </location>
</feature>
<geneLocation type="plasmid" evidence="6 7">
    <name>pAMI1</name>
</geneLocation>
<dbReference type="InterPro" id="IPR001638">
    <property type="entry name" value="Solute-binding_3/MltF_N"/>
</dbReference>
<feature type="signal peptide" evidence="4">
    <location>
        <begin position="1"/>
        <end position="24"/>
    </location>
</feature>
<dbReference type="GO" id="GO:0006865">
    <property type="term" value="P:amino acid transport"/>
    <property type="evidence" value="ECO:0007669"/>
    <property type="project" value="TreeGrafter"/>
</dbReference>
<dbReference type="RefSeq" id="WP_020952803.1">
    <property type="nucleotide sequence ID" value="NC_022042.1"/>
</dbReference>
<keyword evidence="6" id="KW-0614">Plasmid</keyword>
<evidence type="ECO:0000256" key="1">
    <source>
        <dbReference type="ARBA" id="ARBA00010333"/>
    </source>
</evidence>
<dbReference type="OrthoDB" id="9777941at2"/>
<protein>
    <submittedName>
        <fullName evidence="6">Glutamate/glutamine/aspartate/asparagine-binding protein</fullName>
    </submittedName>
</protein>
<dbReference type="EMBL" id="CP006651">
    <property type="protein sequence ID" value="AGT10656.1"/>
    <property type="molecule type" value="Genomic_DNA"/>
</dbReference>
<gene>
    <name evidence="6" type="ORF">JCM7686_pAMI1p070</name>
</gene>
<dbReference type="SMART" id="SM00062">
    <property type="entry name" value="PBPb"/>
    <property type="match status" value="1"/>
</dbReference>
<dbReference type="Pfam" id="PF00497">
    <property type="entry name" value="SBP_bac_3"/>
    <property type="match status" value="1"/>
</dbReference>
<keyword evidence="3 4" id="KW-0732">Signal</keyword>
<comment type="similarity">
    <text evidence="1">Belongs to the bacterial solute-binding protein 3 family.</text>
</comment>
<sequence length="341" mass="36619">MIKGSWFAALGLALPFMSALPAHAGPTLDAVKQRGELKCGVNTGSAGFAAPDKNGVWRGMDVDFCRVIAAAVLGDASKVQFVPVSPETRFPTLQAGEIDVLIRQTSTTLSRDSSLGLLFEPPIFYDGQGVLVSAASGITSAKELDGASICVQPGSTTELNVQDYFQKNGMEFKPVVIESLDQVTNTFFAGRCDALTSDRSDLASARSIAVNRDDYVLLPEVLSKEPLAPVVRQGDDQWFLIVKWAIYATFVGEEKQLGRETIDAAATSSTDPEVARFLGKDPGVFAGLGLKPDWAYQIIKQVGNYGEIYNANVGPSTALGLERGLNRMWTEGGLLYAPPFR</sequence>
<reference evidence="6 7" key="1">
    <citation type="journal article" date="2014" name="BMC Genomics">
        <title>Architecture and functions of a multipartite genome of the methylotrophic bacterium Paracoccus aminophilus JCM 7686, containing primary and secondary chromids.</title>
        <authorList>
            <person name="Dziewit L."/>
            <person name="Czarnecki J."/>
            <person name="Wibberg D."/>
            <person name="Radlinska M."/>
            <person name="Mrozek P."/>
            <person name="Szymczak M."/>
            <person name="Schluter A."/>
            <person name="Puhler A."/>
            <person name="Bartosik D."/>
        </authorList>
    </citation>
    <scope>NUCLEOTIDE SEQUENCE [LARGE SCALE GENOMIC DNA]</scope>
    <source>
        <strain evidence="6">JCM 7686</strain>
        <plasmid evidence="7">Plasmid pAMI1</plasmid>
    </source>
</reference>
<evidence type="ECO:0000313" key="6">
    <source>
        <dbReference type="EMBL" id="AGT10656.1"/>
    </source>
</evidence>
<proteinExistence type="inferred from homology"/>
<dbReference type="PANTHER" id="PTHR30085">
    <property type="entry name" value="AMINO ACID ABC TRANSPORTER PERMEASE"/>
    <property type="match status" value="1"/>
</dbReference>
<accession>S5YZL9</accession>
<dbReference type="HOGENOM" id="CLU_019602_3_2_5"/>
<evidence type="ECO:0000313" key="7">
    <source>
        <dbReference type="Proteomes" id="UP000015480"/>
    </source>
</evidence>
<keyword evidence="2" id="KW-0813">Transport</keyword>
<name>S5YZL9_PARAH</name>
<evidence type="ECO:0000259" key="5">
    <source>
        <dbReference type="SMART" id="SM00062"/>
    </source>
</evidence>
<dbReference type="PANTHER" id="PTHR30085:SF7">
    <property type="entry name" value="AMINO-ACID ABC TRANSPORTER-BINDING PROTEIN YHDW-RELATED"/>
    <property type="match status" value="1"/>
</dbReference>
<keyword evidence="7" id="KW-1185">Reference proteome</keyword>
<dbReference type="KEGG" id="pami:JCM7686_pAMI1p070"/>
<dbReference type="CDD" id="cd13692">
    <property type="entry name" value="PBP2_BztA"/>
    <property type="match status" value="1"/>
</dbReference>
<feature type="chain" id="PRO_5004534853" evidence="4">
    <location>
        <begin position="25"/>
        <end position="341"/>
    </location>
</feature>
<dbReference type="PATRIC" id="fig|1367847.3.peg.3584"/>
<evidence type="ECO:0000256" key="2">
    <source>
        <dbReference type="ARBA" id="ARBA00022448"/>
    </source>
</evidence>
<dbReference type="AlphaFoldDB" id="S5YZL9"/>
<dbReference type="Gene3D" id="3.40.190.10">
    <property type="entry name" value="Periplasmic binding protein-like II"/>
    <property type="match status" value="2"/>
</dbReference>
<evidence type="ECO:0000256" key="3">
    <source>
        <dbReference type="ARBA" id="ARBA00022729"/>
    </source>
</evidence>